<gene>
    <name evidence="5" type="primary">LOC108078004</name>
</gene>
<keyword evidence="4" id="KW-1185">Reference proteome</keyword>
<dbReference type="OMA" id="NYNAQHH"/>
<evidence type="ECO:0000313" key="4">
    <source>
        <dbReference type="Proteomes" id="UP001652661"/>
    </source>
</evidence>
<dbReference type="GeneID" id="108078004"/>
<evidence type="ECO:0000313" key="5">
    <source>
        <dbReference type="RefSeq" id="XP_017027047.1"/>
    </source>
</evidence>
<accession>A0A6P4IDQ4</accession>
<evidence type="ECO:0000259" key="3">
    <source>
        <dbReference type="PROSITE" id="PS50835"/>
    </source>
</evidence>
<evidence type="ECO:0000256" key="1">
    <source>
        <dbReference type="SAM" id="MobiDB-lite"/>
    </source>
</evidence>
<dbReference type="RefSeq" id="XP_017027047.1">
    <property type="nucleotide sequence ID" value="XM_017171558.2"/>
</dbReference>
<dbReference type="InterPro" id="IPR036179">
    <property type="entry name" value="Ig-like_dom_sf"/>
</dbReference>
<keyword evidence="2" id="KW-0732">Signal</keyword>
<feature type="chain" id="PRO_5027551168" description="Ig-like domain-containing protein" evidence="2">
    <location>
        <begin position="23"/>
        <end position="225"/>
    </location>
</feature>
<organism evidence="4 5">
    <name type="scientific">Drosophila kikkawai</name>
    <name type="common">Fruit fly</name>
    <dbReference type="NCBI Taxonomy" id="30033"/>
    <lineage>
        <taxon>Eukaryota</taxon>
        <taxon>Metazoa</taxon>
        <taxon>Ecdysozoa</taxon>
        <taxon>Arthropoda</taxon>
        <taxon>Hexapoda</taxon>
        <taxon>Insecta</taxon>
        <taxon>Pterygota</taxon>
        <taxon>Neoptera</taxon>
        <taxon>Endopterygota</taxon>
        <taxon>Diptera</taxon>
        <taxon>Brachycera</taxon>
        <taxon>Muscomorpha</taxon>
        <taxon>Ephydroidea</taxon>
        <taxon>Drosophilidae</taxon>
        <taxon>Drosophila</taxon>
        <taxon>Sophophora</taxon>
    </lineage>
</organism>
<proteinExistence type="predicted"/>
<dbReference type="Gene3D" id="2.60.40.10">
    <property type="entry name" value="Immunoglobulins"/>
    <property type="match status" value="1"/>
</dbReference>
<dbReference type="InterPro" id="IPR013783">
    <property type="entry name" value="Ig-like_fold"/>
</dbReference>
<dbReference type="PROSITE" id="PS50835">
    <property type="entry name" value="IG_LIKE"/>
    <property type="match status" value="1"/>
</dbReference>
<dbReference type="InterPro" id="IPR007110">
    <property type="entry name" value="Ig-like_dom"/>
</dbReference>
<feature type="domain" description="Ig-like" evidence="3">
    <location>
        <begin position="78"/>
        <end position="169"/>
    </location>
</feature>
<name>A0A6P4IDQ4_DROKI</name>
<evidence type="ECO:0000256" key="2">
    <source>
        <dbReference type="SAM" id="SignalP"/>
    </source>
</evidence>
<protein>
    <recommendedName>
        <fullName evidence="3">Ig-like domain-containing protein</fullName>
    </recommendedName>
</protein>
<feature type="region of interest" description="Disordered" evidence="1">
    <location>
        <begin position="32"/>
        <end position="75"/>
    </location>
</feature>
<feature type="signal peptide" evidence="2">
    <location>
        <begin position="1"/>
        <end position="22"/>
    </location>
</feature>
<reference evidence="5" key="2">
    <citation type="submission" date="2025-08" db="UniProtKB">
        <authorList>
            <consortium name="RefSeq"/>
        </authorList>
    </citation>
    <scope>IDENTIFICATION</scope>
    <source>
        <strain evidence="5">14028-0561.14</strain>
        <tissue evidence="5">Whole fly</tissue>
    </source>
</reference>
<dbReference type="AlphaFoldDB" id="A0A6P4IDQ4"/>
<dbReference type="Proteomes" id="UP001652661">
    <property type="component" value="Chromosome 2R"/>
</dbReference>
<sequence length="225" mass="23454">MRHLWLLLLIAGGSVQFPGVLTLPEALPAKSGGGGGGGVTAQAAGEASPDYGEYEDDDSQRAPGNLAKSTAGPKIPDPYFEQKEVTIYVAANATSVKLECPVKNYDAAHHVILWYKDGVVVTTGKTIVNNIYGLDNQFTLTVPLNSSNGTEQRFSCSANASSDIRHKVTIRFGPEPSTPAPSTVPAAAVTPSPANDSAPIGRDIGLLLLALILAPLQLSVSSALF</sequence>
<dbReference type="SUPFAM" id="SSF48726">
    <property type="entry name" value="Immunoglobulin"/>
    <property type="match status" value="1"/>
</dbReference>
<dbReference type="OrthoDB" id="8002045at2759"/>
<reference evidence="4" key="1">
    <citation type="submission" date="2025-05" db="UniProtKB">
        <authorList>
            <consortium name="RefSeq"/>
        </authorList>
    </citation>
    <scope>NUCLEOTIDE SEQUENCE [LARGE SCALE GENOMIC DNA]</scope>
    <source>
        <strain evidence="4">14028-0561.14</strain>
    </source>
</reference>